<organism evidence="3 4">
    <name type="scientific">Neotamlana laminarinivorans</name>
    <dbReference type="NCBI Taxonomy" id="2883124"/>
    <lineage>
        <taxon>Bacteria</taxon>
        <taxon>Pseudomonadati</taxon>
        <taxon>Bacteroidota</taxon>
        <taxon>Flavobacteriia</taxon>
        <taxon>Flavobacteriales</taxon>
        <taxon>Flavobacteriaceae</taxon>
        <taxon>Neotamlana</taxon>
    </lineage>
</organism>
<dbReference type="PANTHER" id="PTHR35580:SF1">
    <property type="entry name" value="PHYTASE-LIKE DOMAIN-CONTAINING PROTEIN"/>
    <property type="match status" value="1"/>
</dbReference>
<accession>A0A9X1HYX0</accession>
<sequence>MNKTFTFLFIYLAFSHITHSQNIDWVKQIGGTSEDVILSVDTDANSNTYSTGYFANTSHFDEITLNSIGYFNGFVTKTDANGTILWAKSFGQPNDGDINDYHSVIPRSVAVDANGNVIITGYFEAGEFDADPGNGEFILTSNSYEMFIVKLDSNGEFIWATSFGATENSFENIYDVETDINGNVYVTGFYSGSISIDHAAGTDFISSKGSNDIFIMKFDASGYYSWMYSVGGPDSDISIDMEVTSNSEIYITGQYRDSATFYEPFFMGSPVILDTTEGYKAIFALKLDTNGNFINVIKIGEAESSAIGMSLAVGINNYVYLTGHYGGILTSNTGSSNEFNLNSDNNYEGFIAKVDFNNNNVKWIKEIDGANSSVYSFAVDTDSNNILHIAGFFGETLNVGSFNLTKQTTNAQENFLIAMNDSGDYLSAHQFGGLDAVDTQSLVIDDNDNIILGGSFKETVNISPFSSENISITSLGFRDNYILRLSNNTVLSTKTNTLQTNFKIYPNPTSDYLIVSKNNLNEKLNYIIFDINGKPILSGVTENKEKINLNTLNSGVYFFSINNQNTFKFLKK</sequence>
<dbReference type="EMBL" id="JAJAPW010000002">
    <property type="protein sequence ID" value="MCB4798126.1"/>
    <property type="molecule type" value="Genomic_DNA"/>
</dbReference>
<gene>
    <name evidence="3" type="ORF">LG649_04680</name>
</gene>
<dbReference type="Pfam" id="PF18962">
    <property type="entry name" value="Por_Secre_tail"/>
    <property type="match status" value="1"/>
</dbReference>
<dbReference type="InterPro" id="IPR052918">
    <property type="entry name" value="Motility_Chemotaxis_Reg"/>
</dbReference>
<dbReference type="InterPro" id="IPR011047">
    <property type="entry name" value="Quinoprotein_ADH-like_sf"/>
</dbReference>
<evidence type="ECO:0000313" key="3">
    <source>
        <dbReference type="EMBL" id="MCB4798126.1"/>
    </source>
</evidence>
<dbReference type="PANTHER" id="PTHR35580">
    <property type="entry name" value="CELL SURFACE GLYCOPROTEIN (S-LAYER PROTEIN)-LIKE PROTEIN"/>
    <property type="match status" value="1"/>
</dbReference>
<keyword evidence="4" id="KW-1185">Reference proteome</keyword>
<feature type="domain" description="Secretion system C-terminal sorting" evidence="2">
    <location>
        <begin position="504"/>
        <end position="569"/>
    </location>
</feature>
<dbReference type="RefSeq" id="WP_226541562.1">
    <property type="nucleotide sequence ID" value="NZ_JAJAPW010000002.1"/>
</dbReference>
<evidence type="ECO:0000313" key="4">
    <source>
        <dbReference type="Proteomes" id="UP001139199"/>
    </source>
</evidence>
<proteinExistence type="predicted"/>
<dbReference type="AlphaFoldDB" id="A0A9X1HYX0"/>
<evidence type="ECO:0000256" key="1">
    <source>
        <dbReference type="ARBA" id="ARBA00022729"/>
    </source>
</evidence>
<reference evidence="3" key="1">
    <citation type="submission" date="2021-10" db="EMBL/GenBank/DDBJ databases">
        <title>Tamlana sargassums sp. nov., and Tamlana laminarinivorans sp. nov., two new bacteria isolated from the brown alga.</title>
        <authorList>
            <person name="Li J."/>
        </authorList>
    </citation>
    <scope>NUCLEOTIDE SEQUENCE</scope>
    <source>
        <strain evidence="3">PT2-4</strain>
    </source>
</reference>
<dbReference type="Proteomes" id="UP001139199">
    <property type="component" value="Unassembled WGS sequence"/>
</dbReference>
<name>A0A9X1HYX0_9FLAO</name>
<keyword evidence="1" id="KW-0732">Signal</keyword>
<comment type="caution">
    <text evidence="3">The sequence shown here is derived from an EMBL/GenBank/DDBJ whole genome shotgun (WGS) entry which is preliminary data.</text>
</comment>
<dbReference type="InterPro" id="IPR026444">
    <property type="entry name" value="Secre_tail"/>
</dbReference>
<dbReference type="SUPFAM" id="SSF50998">
    <property type="entry name" value="Quinoprotein alcohol dehydrogenase-like"/>
    <property type="match status" value="1"/>
</dbReference>
<protein>
    <submittedName>
        <fullName evidence="3">T9SS type A sorting domain-containing protein</fullName>
    </submittedName>
</protein>
<dbReference type="NCBIfam" id="TIGR04183">
    <property type="entry name" value="Por_Secre_tail"/>
    <property type="match status" value="1"/>
</dbReference>
<evidence type="ECO:0000259" key="2">
    <source>
        <dbReference type="Pfam" id="PF18962"/>
    </source>
</evidence>